<dbReference type="SUPFAM" id="SSF103481">
    <property type="entry name" value="Multidrug resistance efflux transporter EmrE"/>
    <property type="match status" value="2"/>
</dbReference>
<comment type="caution">
    <text evidence="9">The sequence shown here is derived from an EMBL/GenBank/DDBJ whole genome shotgun (WGS) entry which is preliminary data.</text>
</comment>
<comment type="similarity">
    <text evidence="2">Belongs to the EamA transporter family.</text>
</comment>
<proteinExistence type="inferred from homology"/>
<dbReference type="PANTHER" id="PTHR32322">
    <property type="entry name" value="INNER MEMBRANE TRANSPORTER"/>
    <property type="match status" value="1"/>
</dbReference>
<dbReference type="InterPro" id="IPR037185">
    <property type="entry name" value="EmrE-like"/>
</dbReference>
<dbReference type="AlphaFoldDB" id="A0A2T2WJ15"/>
<evidence type="ECO:0000256" key="2">
    <source>
        <dbReference type="ARBA" id="ARBA00007362"/>
    </source>
</evidence>
<feature type="transmembrane region" description="Helical" evidence="7">
    <location>
        <begin position="274"/>
        <end position="293"/>
    </location>
</feature>
<dbReference type="EMBL" id="PXYV01000020">
    <property type="protein sequence ID" value="PSR22234.1"/>
    <property type="molecule type" value="Genomic_DNA"/>
</dbReference>
<keyword evidence="6 7" id="KW-0472">Membrane</keyword>
<keyword evidence="5 7" id="KW-1133">Transmembrane helix</keyword>
<evidence type="ECO:0000259" key="8">
    <source>
        <dbReference type="Pfam" id="PF00892"/>
    </source>
</evidence>
<name>A0A2T2WJ15_9FIRM</name>
<dbReference type="PANTHER" id="PTHR32322:SF18">
    <property type="entry name" value="S-ADENOSYLMETHIONINE_S-ADENOSYLHOMOCYSTEINE TRANSPORTER"/>
    <property type="match status" value="1"/>
</dbReference>
<keyword evidence="4 7" id="KW-0812">Transmembrane</keyword>
<dbReference type="InterPro" id="IPR000620">
    <property type="entry name" value="EamA_dom"/>
</dbReference>
<dbReference type="Pfam" id="PF00892">
    <property type="entry name" value="EamA"/>
    <property type="match status" value="2"/>
</dbReference>
<dbReference type="InterPro" id="IPR050638">
    <property type="entry name" value="AA-Vitamin_Transporters"/>
</dbReference>
<evidence type="ECO:0000313" key="9">
    <source>
        <dbReference type="EMBL" id="PSR22234.1"/>
    </source>
</evidence>
<keyword evidence="3" id="KW-1003">Cell membrane</keyword>
<evidence type="ECO:0000256" key="6">
    <source>
        <dbReference type="ARBA" id="ARBA00023136"/>
    </source>
</evidence>
<sequence length="304" mass="32585">MGTGSEERLPGVKVGTNGLLYIVLIVVWGVVWPLSKVALDACPPVLFAGLRVLLSGIVLLPFAVRHLTREALRVNLVLALLNVFLFYGLQNLALQHAPAGLVSILVYIQPVVTVLLARLWLNEGLNAIKLAGVVLGFVGVGLISLDQVRGHHADALGALLALMAGLSWALGTVVYKKYRTRPHPIQDMGIQLMVGGVLLLGLGSLTERWALIAWSGPFLGELAFVGLLGTALAWIIWSRLLHSADASRVATWTFLVPILATILSVLWLKETLTATVWVGGAFVMLGLYGVNGVPLRRAIAGRQP</sequence>
<feature type="transmembrane region" description="Helical" evidence="7">
    <location>
        <begin position="101"/>
        <end position="121"/>
    </location>
</feature>
<dbReference type="Proteomes" id="UP000241848">
    <property type="component" value="Unassembled WGS sequence"/>
</dbReference>
<feature type="transmembrane region" description="Helical" evidence="7">
    <location>
        <begin position="188"/>
        <end position="206"/>
    </location>
</feature>
<feature type="transmembrane region" description="Helical" evidence="7">
    <location>
        <begin position="18"/>
        <end position="39"/>
    </location>
</feature>
<feature type="transmembrane region" description="Helical" evidence="7">
    <location>
        <begin position="45"/>
        <end position="64"/>
    </location>
</feature>
<feature type="transmembrane region" description="Helical" evidence="7">
    <location>
        <begin position="157"/>
        <end position="176"/>
    </location>
</feature>
<organism evidence="9 10">
    <name type="scientific">Sulfobacillus acidophilus</name>
    <dbReference type="NCBI Taxonomy" id="53633"/>
    <lineage>
        <taxon>Bacteria</taxon>
        <taxon>Bacillati</taxon>
        <taxon>Bacillota</taxon>
        <taxon>Clostridia</taxon>
        <taxon>Eubacteriales</taxon>
        <taxon>Clostridiales Family XVII. Incertae Sedis</taxon>
        <taxon>Sulfobacillus</taxon>
    </lineage>
</organism>
<feature type="transmembrane region" description="Helical" evidence="7">
    <location>
        <begin position="218"/>
        <end position="237"/>
    </location>
</feature>
<evidence type="ECO:0000256" key="1">
    <source>
        <dbReference type="ARBA" id="ARBA00004651"/>
    </source>
</evidence>
<feature type="transmembrane region" description="Helical" evidence="7">
    <location>
        <begin position="71"/>
        <end position="89"/>
    </location>
</feature>
<dbReference type="Gene3D" id="1.10.3730.20">
    <property type="match status" value="1"/>
</dbReference>
<evidence type="ECO:0000256" key="7">
    <source>
        <dbReference type="SAM" id="Phobius"/>
    </source>
</evidence>
<protein>
    <submittedName>
        <fullName evidence="9">EamA family transporter</fullName>
    </submittedName>
</protein>
<feature type="transmembrane region" description="Helical" evidence="7">
    <location>
        <begin position="128"/>
        <end position="145"/>
    </location>
</feature>
<comment type="subcellular location">
    <subcellularLocation>
        <location evidence="1">Cell membrane</location>
        <topology evidence="1">Multi-pass membrane protein</topology>
    </subcellularLocation>
</comment>
<evidence type="ECO:0000256" key="5">
    <source>
        <dbReference type="ARBA" id="ARBA00022989"/>
    </source>
</evidence>
<evidence type="ECO:0000256" key="4">
    <source>
        <dbReference type="ARBA" id="ARBA00022692"/>
    </source>
</evidence>
<gene>
    <name evidence="9" type="ORF">C7B45_07640</name>
</gene>
<evidence type="ECO:0000313" key="10">
    <source>
        <dbReference type="Proteomes" id="UP000241848"/>
    </source>
</evidence>
<accession>A0A2T2WJ15</accession>
<evidence type="ECO:0000256" key="3">
    <source>
        <dbReference type="ARBA" id="ARBA00022475"/>
    </source>
</evidence>
<feature type="domain" description="EamA" evidence="8">
    <location>
        <begin position="156"/>
        <end position="291"/>
    </location>
</feature>
<reference evidence="9 10" key="1">
    <citation type="journal article" date="2014" name="BMC Genomics">
        <title>Comparison of environmental and isolate Sulfobacillus genomes reveals diverse carbon, sulfur, nitrogen, and hydrogen metabolisms.</title>
        <authorList>
            <person name="Justice N.B."/>
            <person name="Norman A."/>
            <person name="Brown C.T."/>
            <person name="Singh A."/>
            <person name="Thomas B.C."/>
            <person name="Banfield J.F."/>
        </authorList>
    </citation>
    <scope>NUCLEOTIDE SEQUENCE [LARGE SCALE GENOMIC DNA]</scope>
    <source>
        <strain evidence="9">AMDSBA3</strain>
    </source>
</reference>
<feature type="domain" description="EamA" evidence="8">
    <location>
        <begin position="18"/>
        <end position="144"/>
    </location>
</feature>
<dbReference type="GO" id="GO:0005886">
    <property type="term" value="C:plasma membrane"/>
    <property type="evidence" value="ECO:0007669"/>
    <property type="project" value="UniProtKB-SubCell"/>
</dbReference>
<feature type="transmembrane region" description="Helical" evidence="7">
    <location>
        <begin position="249"/>
        <end position="268"/>
    </location>
</feature>